<name>A0A6J6CPW4_9ZZZZ</name>
<evidence type="ECO:0000313" key="1">
    <source>
        <dbReference type="EMBL" id="CAB4553590.1"/>
    </source>
</evidence>
<protein>
    <submittedName>
        <fullName evidence="1">Unannotated protein</fullName>
    </submittedName>
</protein>
<accession>A0A6J6CPW4</accession>
<dbReference type="AlphaFoldDB" id="A0A6J6CPW4"/>
<proteinExistence type="predicted"/>
<gene>
    <name evidence="1" type="ORF">UFOPK1495_01041</name>
</gene>
<reference evidence="1" key="1">
    <citation type="submission" date="2020-05" db="EMBL/GenBank/DDBJ databases">
        <authorList>
            <person name="Chiriac C."/>
            <person name="Salcher M."/>
            <person name="Ghai R."/>
            <person name="Kavagutti S V."/>
        </authorList>
    </citation>
    <scope>NUCLEOTIDE SEQUENCE</scope>
</reference>
<dbReference type="EMBL" id="CAEZSU010000104">
    <property type="protein sequence ID" value="CAB4553590.1"/>
    <property type="molecule type" value="Genomic_DNA"/>
</dbReference>
<sequence length="145" mass="15730">MFLLFVHDVFSHAGEFDDALELELTPVAAHFGVLHGRCEFGCFLLQGSGERRERTDAGVQATRILDTFVFELVELLVEPSKLLANGCDKVVHGFLLLCRFGRSPSIGLGLQARVDIDEFAHRGGQRGIGDVSGAVDNERIGSGST</sequence>
<organism evidence="1">
    <name type="scientific">freshwater metagenome</name>
    <dbReference type="NCBI Taxonomy" id="449393"/>
    <lineage>
        <taxon>unclassified sequences</taxon>
        <taxon>metagenomes</taxon>
        <taxon>ecological metagenomes</taxon>
    </lineage>
</organism>